<dbReference type="InterPro" id="IPR036890">
    <property type="entry name" value="HATPase_C_sf"/>
</dbReference>
<dbReference type="PROSITE" id="PS50109">
    <property type="entry name" value="HIS_KIN"/>
    <property type="match status" value="1"/>
</dbReference>
<dbReference type="InterPro" id="IPR005467">
    <property type="entry name" value="His_kinase_dom"/>
</dbReference>
<dbReference type="InterPro" id="IPR003594">
    <property type="entry name" value="HATPase_dom"/>
</dbReference>
<dbReference type="PANTHER" id="PTHR43547:SF2">
    <property type="entry name" value="HYBRID SIGNAL TRANSDUCTION HISTIDINE KINASE C"/>
    <property type="match status" value="1"/>
</dbReference>
<sequence length="396" mass="42208">MSLELRPRPERLPTGHRHPLPDSRRAEPEEIDREVALVARSPVVGALLDAADAVLLVLDRHRQVVAFNACRDGTALGHVAGLRPGEVLGCTQAQHPGGCGTARACESCGALGAITASAGLGRPVEAECLVTSAGSRTPFEFNARATPIEVGGEPFTVLSLRDISSEKRRDALEQVFFHDLLNTVAGLRGWADHLRRPAADVPRATERLDALSRQLEREIRDHRALILAEAGTLVPQRGAAAAAAVLEEVEAVFVRHAVARDRTLEIGGAPRLELETDRGLLVRVLVNMVRNALEATPPGGTVRVACEAWSGGVRFAVHNAGAIPPAVQARIFQRSFSTKAERGRGLGTYGMKLLGERYLGGEVSFVSTEEAGTTFSLCLPLPPPSAFDAARRAATA</sequence>
<dbReference type="SMART" id="SM00387">
    <property type="entry name" value="HATPase_c"/>
    <property type="match status" value="1"/>
</dbReference>
<evidence type="ECO:0000256" key="1">
    <source>
        <dbReference type="ARBA" id="ARBA00022553"/>
    </source>
</evidence>
<evidence type="ECO:0000259" key="3">
    <source>
        <dbReference type="PROSITE" id="PS50109"/>
    </source>
</evidence>
<accession>A0ABN6MSU0</accession>
<dbReference type="PANTHER" id="PTHR43547">
    <property type="entry name" value="TWO-COMPONENT HISTIDINE KINASE"/>
    <property type="match status" value="1"/>
</dbReference>
<keyword evidence="4" id="KW-0808">Transferase</keyword>
<feature type="domain" description="Histidine kinase" evidence="3">
    <location>
        <begin position="175"/>
        <end position="383"/>
    </location>
</feature>
<dbReference type="Gene3D" id="3.30.565.10">
    <property type="entry name" value="Histidine kinase-like ATPase, C-terminal domain"/>
    <property type="match status" value="1"/>
</dbReference>
<dbReference type="SUPFAM" id="SSF55874">
    <property type="entry name" value="ATPase domain of HSP90 chaperone/DNA topoisomerase II/histidine kinase"/>
    <property type="match status" value="1"/>
</dbReference>
<dbReference type="RefSeq" id="WP_248352399.1">
    <property type="nucleotide sequence ID" value="NZ_AP025591.1"/>
</dbReference>
<organism evidence="4 5">
    <name type="scientific">Anaeromyxobacter oryzae</name>
    <dbReference type="NCBI Taxonomy" id="2918170"/>
    <lineage>
        <taxon>Bacteria</taxon>
        <taxon>Pseudomonadati</taxon>
        <taxon>Myxococcota</taxon>
        <taxon>Myxococcia</taxon>
        <taxon>Myxococcales</taxon>
        <taxon>Cystobacterineae</taxon>
        <taxon>Anaeromyxobacteraceae</taxon>
        <taxon>Anaeromyxobacter</taxon>
    </lineage>
</organism>
<reference evidence="5" key="1">
    <citation type="journal article" date="2022" name="Int. J. Syst. Evol. Microbiol.">
        <title>Anaeromyxobacter oryzae sp. nov., Anaeromyxobacter diazotrophicus sp. nov. and Anaeromyxobacter paludicola sp. nov., isolated from paddy soils.</title>
        <authorList>
            <person name="Itoh H."/>
            <person name="Xu Z."/>
            <person name="Mise K."/>
            <person name="Masuda Y."/>
            <person name="Ushijima N."/>
            <person name="Hayakawa C."/>
            <person name="Shiratori Y."/>
            <person name="Senoo K."/>
        </authorList>
    </citation>
    <scope>NUCLEOTIDE SEQUENCE [LARGE SCALE GENOMIC DNA]</scope>
    <source>
        <strain evidence="5">Red232</strain>
    </source>
</reference>
<dbReference type="Pfam" id="PF02518">
    <property type="entry name" value="HATPase_c"/>
    <property type="match status" value="1"/>
</dbReference>
<keyword evidence="4" id="KW-0418">Kinase</keyword>
<evidence type="ECO:0000313" key="5">
    <source>
        <dbReference type="Proteomes" id="UP001162891"/>
    </source>
</evidence>
<dbReference type="EMBL" id="AP025591">
    <property type="protein sequence ID" value="BDG04024.1"/>
    <property type="molecule type" value="Genomic_DNA"/>
</dbReference>
<evidence type="ECO:0000256" key="2">
    <source>
        <dbReference type="SAM" id="MobiDB-lite"/>
    </source>
</evidence>
<dbReference type="Proteomes" id="UP001162891">
    <property type="component" value="Chromosome"/>
</dbReference>
<name>A0ABN6MSU0_9BACT</name>
<proteinExistence type="predicted"/>
<gene>
    <name evidence="4" type="ORF">AMOR_30200</name>
</gene>
<keyword evidence="5" id="KW-1185">Reference proteome</keyword>
<keyword evidence="1" id="KW-0597">Phosphoprotein</keyword>
<feature type="region of interest" description="Disordered" evidence="2">
    <location>
        <begin position="1"/>
        <end position="28"/>
    </location>
</feature>
<protein>
    <submittedName>
        <fullName evidence="4">Sensor histidine kinase</fullName>
    </submittedName>
</protein>
<evidence type="ECO:0000313" key="4">
    <source>
        <dbReference type="EMBL" id="BDG04024.1"/>
    </source>
</evidence>
<dbReference type="GO" id="GO:0016301">
    <property type="term" value="F:kinase activity"/>
    <property type="evidence" value="ECO:0007669"/>
    <property type="project" value="UniProtKB-KW"/>
</dbReference>